<protein>
    <recommendedName>
        <fullName evidence="1">Dynein light chain</fullName>
    </recommendedName>
</protein>
<accession>A0AA84ZSK9</accession>
<dbReference type="GO" id="GO:0045505">
    <property type="term" value="F:dynein intermediate chain binding"/>
    <property type="evidence" value="ECO:0007669"/>
    <property type="project" value="TreeGrafter"/>
</dbReference>
<name>A0AA84ZSK9_9TREM</name>
<keyword evidence="1" id="KW-0505">Motor protein</keyword>
<keyword evidence="1" id="KW-0206">Cytoskeleton</keyword>
<comment type="subcellular location">
    <subcellularLocation>
        <location evidence="1">Cytoplasm</location>
        <location evidence="1">Cytoskeleton</location>
    </subcellularLocation>
</comment>
<dbReference type="WBParaSite" id="SMRG1_43910.1">
    <property type="protein sequence ID" value="SMRG1_43910.1"/>
    <property type="gene ID" value="SMRG1_43910"/>
</dbReference>
<reference evidence="3" key="1">
    <citation type="submission" date="2023-11" db="UniProtKB">
        <authorList>
            <consortium name="WormBaseParasite"/>
        </authorList>
    </citation>
    <scope>IDENTIFICATION</scope>
</reference>
<evidence type="ECO:0000256" key="1">
    <source>
        <dbReference type="RuleBase" id="RU365010"/>
    </source>
</evidence>
<keyword evidence="1" id="KW-0963">Cytoplasm</keyword>
<dbReference type="InterPro" id="IPR037177">
    <property type="entry name" value="DLC_sf"/>
</dbReference>
<evidence type="ECO:0000313" key="3">
    <source>
        <dbReference type="WBParaSite" id="SMRG1_43910.1"/>
    </source>
</evidence>
<dbReference type="GO" id="GO:0005874">
    <property type="term" value="C:microtubule"/>
    <property type="evidence" value="ECO:0007669"/>
    <property type="project" value="UniProtKB-KW"/>
</dbReference>
<dbReference type="SUPFAM" id="SSF54648">
    <property type="entry name" value="DLC"/>
    <property type="match status" value="1"/>
</dbReference>
<comment type="similarity">
    <text evidence="1">Belongs to the dynein light chain family.</text>
</comment>
<evidence type="ECO:0000313" key="2">
    <source>
        <dbReference type="Proteomes" id="UP000050790"/>
    </source>
</evidence>
<dbReference type="PANTHER" id="PTHR11886:SF35">
    <property type="entry name" value="DYNEIN LIGHT CHAIN"/>
    <property type="match status" value="1"/>
</dbReference>
<dbReference type="SMART" id="SM01375">
    <property type="entry name" value="Dynein_light"/>
    <property type="match status" value="1"/>
</dbReference>
<dbReference type="GO" id="GO:0007017">
    <property type="term" value="P:microtubule-based process"/>
    <property type="evidence" value="ECO:0007669"/>
    <property type="project" value="InterPro"/>
</dbReference>
<dbReference type="AlphaFoldDB" id="A0AA84ZSK9"/>
<dbReference type="Proteomes" id="UP000050790">
    <property type="component" value="Unassembled WGS sequence"/>
</dbReference>
<dbReference type="PANTHER" id="PTHR11886">
    <property type="entry name" value="DYNEIN LIGHT CHAIN"/>
    <property type="match status" value="1"/>
</dbReference>
<dbReference type="GO" id="GO:0005868">
    <property type="term" value="C:cytoplasmic dynein complex"/>
    <property type="evidence" value="ECO:0007669"/>
    <property type="project" value="TreeGrafter"/>
</dbReference>
<keyword evidence="1" id="KW-0243">Dynein</keyword>
<keyword evidence="1" id="KW-0493">Microtubule</keyword>
<sequence>MLEEKEINKGCNMQEAKQQFAVDLAVKAMDTYTVERDIARYIKNKFDETYGSNWHCIVGKNFGRKHEISVNHCESNINTYKRDINKKDNK</sequence>
<organism evidence="2 3">
    <name type="scientific">Schistosoma margrebowiei</name>
    <dbReference type="NCBI Taxonomy" id="48269"/>
    <lineage>
        <taxon>Eukaryota</taxon>
        <taxon>Metazoa</taxon>
        <taxon>Spiralia</taxon>
        <taxon>Lophotrochozoa</taxon>
        <taxon>Platyhelminthes</taxon>
        <taxon>Trematoda</taxon>
        <taxon>Digenea</taxon>
        <taxon>Strigeidida</taxon>
        <taxon>Schistosomatoidea</taxon>
        <taxon>Schistosomatidae</taxon>
        <taxon>Schistosoma</taxon>
    </lineage>
</organism>
<proteinExistence type="inferred from homology"/>
<dbReference type="InterPro" id="IPR001372">
    <property type="entry name" value="Dynein_light_chain_typ-1/2"/>
</dbReference>
<dbReference type="Pfam" id="PF01221">
    <property type="entry name" value="Dynein_light"/>
    <property type="match status" value="1"/>
</dbReference>
<dbReference type="Gene3D" id="3.30.740.10">
    <property type="entry name" value="Protein Inhibitor Of Neuronal Nitric Oxide Synthase"/>
    <property type="match status" value="1"/>
</dbReference>